<dbReference type="AlphaFoldDB" id="A0AAV2YNY7"/>
<comment type="caution">
    <text evidence="2">The sequence shown here is derived from an EMBL/GenBank/DDBJ whole genome shotgun (WGS) entry which is preliminary data.</text>
</comment>
<dbReference type="EMBL" id="DAKRPA010000169">
    <property type="protein sequence ID" value="DAZ96377.1"/>
    <property type="molecule type" value="Genomic_DNA"/>
</dbReference>
<reference evidence="2" key="2">
    <citation type="journal article" date="2023" name="Microbiol Resour">
        <title>Decontamination and Annotation of the Draft Genome Sequence of the Oomycete Lagenidium giganteum ARSEF 373.</title>
        <authorList>
            <person name="Morgan W.R."/>
            <person name="Tartar A."/>
        </authorList>
    </citation>
    <scope>NUCLEOTIDE SEQUENCE</scope>
    <source>
        <strain evidence="2">ARSEF 373</strain>
    </source>
</reference>
<evidence type="ECO:0000259" key="1">
    <source>
        <dbReference type="PROSITE" id="PS50003"/>
    </source>
</evidence>
<dbReference type="SUPFAM" id="SSF50729">
    <property type="entry name" value="PH domain-like"/>
    <property type="match status" value="1"/>
</dbReference>
<evidence type="ECO:0000313" key="2">
    <source>
        <dbReference type="EMBL" id="DAZ96377.1"/>
    </source>
</evidence>
<dbReference type="InterPro" id="IPR011993">
    <property type="entry name" value="PH-like_dom_sf"/>
</dbReference>
<name>A0AAV2YNY7_9STRA</name>
<gene>
    <name evidence="2" type="ORF">N0F65_010744</name>
</gene>
<dbReference type="Proteomes" id="UP001146120">
    <property type="component" value="Unassembled WGS sequence"/>
</dbReference>
<feature type="domain" description="PH" evidence="1">
    <location>
        <begin position="16"/>
        <end position="108"/>
    </location>
</feature>
<reference evidence="2" key="1">
    <citation type="submission" date="2022-11" db="EMBL/GenBank/DDBJ databases">
        <authorList>
            <person name="Morgan W.R."/>
            <person name="Tartar A."/>
        </authorList>
    </citation>
    <scope>NUCLEOTIDE SEQUENCE</scope>
    <source>
        <strain evidence="2">ARSEF 373</strain>
    </source>
</reference>
<dbReference type="InterPro" id="IPR001849">
    <property type="entry name" value="PH_domain"/>
</dbReference>
<protein>
    <recommendedName>
        <fullName evidence="1">PH domain-containing protein</fullName>
    </recommendedName>
</protein>
<dbReference type="Gene3D" id="2.30.29.30">
    <property type="entry name" value="Pleckstrin-homology domain (PH domain)/Phosphotyrosine-binding domain (PTB)"/>
    <property type="match status" value="1"/>
</dbReference>
<dbReference type="PROSITE" id="PS50003">
    <property type="entry name" value="PH_DOMAIN"/>
    <property type="match status" value="1"/>
</dbReference>
<proteinExistence type="predicted"/>
<organism evidence="2 3">
    <name type="scientific">Lagenidium giganteum</name>
    <dbReference type="NCBI Taxonomy" id="4803"/>
    <lineage>
        <taxon>Eukaryota</taxon>
        <taxon>Sar</taxon>
        <taxon>Stramenopiles</taxon>
        <taxon>Oomycota</taxon>
        <taxon>Peronosporomycetes</taxon>
        <taxon>Pythiales</taxon>
        <taxon>Pythiaceae</taxon>
    </lineage>
</organism>
<sequence>MMLKRQSSKCNLVSLNGYTAGYLRRRGDLTGTWKCRYFVFQNGRLSCRKSDKDDAKLQWEDIVLDARPSQGSSNGLVVTLASGRVLQLSARSEEHAMQWSEVFAEHLVHSKRVFKNPATGCKTTQPEQQPALTSCKMHTPLWLNSTVCLR</sequence>
<keyword evidence="3" id="KW-1185">Reference proteome</keyword>
<dbReference type="Pfam" id="PF00169">
    <property type="entry name" value="PH"/>
    <property type="match status" value="1"/>
</dbReference>
<accession>A0AAV2YNY7</accession>
<dbReference type="SMART" id="SM00233">
    <property type="entry name" value="PH"/>
    <property type="match status" value="1"/>
</dbReference>
<evidence type="ECO:0000313" key="3">
    <source>
        <dbReference type="Proteomes" id="UP001146120"/>
    </source>
</evidence>